<dbReference type="AlphaFoldDB" id="A0A8H7C4G9"/>
<feature type="compositionally biased region" description="Low complexity" evidence="1">
    <location>
        <begin position="265"/>
        <end position="282"/>
    </location>
</feature>
<feature type="compositionally biased region" description="Basic residues" evidence="1">
    <location>
        <begin position="287"/>
        <end position="296"/>
    </location>
</feature>
<feature type="chain" id="PRO_5034825377" description="Retrotransposon Copia-like N-terminal domain-containing protein" evidence="2">
    <location>
        <begin position="18"/>
        <end position="517"/>
    </location>
</feature>
<keyword evidence="2" id="KW-0732">Signal</keyword>
<accession>A0A8H7C4G9</accession>
<protein>
    <recommendedName>
        <fullName evidence="5">Retrotransposon Copia-like N-terminal domain-containing protein</fullName>
    </recommendedName>
</protein>
<evidence type="ECO:0000256" key="2">
    <source>
        <dbReference type="SAM" id="SignalP"/>
    </source>
</evidence>
<sequence>MSHVMALLPSVAMLTGAENYTTWRNAMSDILTLLPAEGFPFSGLDVCENKWLIQLRNVPVRATDGTATVSLTQEQIDENEVIDNARKERERLSRTAIAMINARTTNGLIPIRFENAHNLWKMLKDTYGIAGPSAIYSMFQQTGNFCISGAKEPSAEIAQLEQIYSQLTSNNVEIPPLVQAMTLLGSIPEQWKIASSFLAAKGDVKDVTFHAVRSAILQEYNQRQTANNSQAHRFSGVKQGNQKPAWRPYKGQQQQQRPYNNGPHQNQSQMRPQGQQQQQQRSGPPPKKNRRGKKNHQQVNEVSNRNTAQCIDYTAQDATMFASASVVRDVPAQHVGERSLLTRISHDPRPRPYERLTPGRFGTAKLRAVLQYDERLKNRENLGLIPLTDEQLRRKLLHIELTKELKKDEQEQNLMTAFRSDGETSTIPKGERREAFLRQQEVQDEYRHMNEIFRAHFATGESKQTSEMEMDDAVSKTISEDAPTLFDPETVSLGGSDADQTEMILPFTPEMSPTIQM</sequence>
<evidence type="ECO:0000313" key="3">
    <source>
        <dbReference type="EMBL" id="KAF7761820.1"/>
    </source>
</evidence>
<evidence type="ECO:0000256" key="1">
    <source>
        <dbReference type="SAM" id="MobiDB-lite"/>
    </source>
</evidence>
<dbReference type="Pfam" id="PF14223">
    <property type="entry name" value="Retrotran_gag_2"/>
    <property type="match status" value="1"/>
</dbReference>
<feature type="compositionally biased region" description="Polar residues" evidence="1">
    <location>
        <begin position="251"/>
        <end position="264"/>
    </location>
</feature>
<feature type="region of interest" description="Disordered" evidence="1">
    <location>
        <begin position="223"/>
        <end position="305"/>
    </location>
</feature>
<comment type="caution">
    <text evidence="3">The sequence shown here is derived from an EMBL/GenBank/DDBJ whole genome shotgun (WGS) entry which is preliminary data.</text>
</comment>
<feature type="signal peptide" evidence="2">
    <location>
        <begin position="1"/>
        <end position="17"/>
    </location>
</feature>
<dbReference type="Proteomes" id="UP000629468">
    <property type="component" value="Unassembled WGS sequence"/>
</dbReference>
<proteinExistence type="predicted"/>
<organism evidence="3 4">
    <name type="scientific">Agaricus bisporus var. burnettii</name>
    <dbReference type="NCBI Taxonomy" id="192524"/>
    <lineage>
        <taxon>Eukaryota</taxon>
        <taxon>Fungi</taxon>
        <taxon>Dikarya</taxon>
        <taxon>Basidiomycota</taxon>
        <taxon>Agaricomycotina</taxon>
        <taxon>Agaricomycetes</taxon>
        <taxon>Agaricomycetidae</taxon>
        <taxon>Agaricales</taxon>
        <taxon>Agaricineae</taxon>
        <taxon>Agaricaceae</taxon>
        <taxon>Agaricus</taxon>
    </lineage>
</organism>
<reference evidence="3 4" key="1">
    <citation type="journal article" name="Sci. Rep.">
        <title>Telomere-to-telomere assembled and centromere annotated genomes of the two main subspecies of the button mushroom Agaricus bisporus reveal especially polymorphic chromosome ends.</title>
        <authorList>
            <person name="Sonnenberg A.S.M."/>
            <person name="Sedaghat-Telgerd N."/>
            <person name="Lavrijssen B."/>
            <person name="Ohm R.A."/>
            <person name="Hendrickx P.M."/>
            <person name="Scholtmeijer K."/>
            <person name="Baars J.J.P."/>
            <person name="van Peer A."/>
        </authorList>
    </citation>
    <scope>NUCLEOTIDE SEQUENCE [LARGE SCALE GENOMIC DNA]</scope>
    <source>
        <strain evidence="3 4">H119_p4</strain>
    </source>
</reference>
<dbReference type="EMBL" id="JABXXO010000013">
    <property type="protein sequence ID" value="KAF7761820.1"/>
    <property type="molecule type" value="Genomic_DNA"/>
</dbReference>
<evidence type="ECO:0000313" key="4">
    <source>
        <dbReference type="Proteomes" id="UP000629468"/>
    </source>
</evidence>
<evidence type="ECO:0008006" key="5">
    <source>
        <dbReference type="Google" id="ProtNLM"/>
    </source>
</evidence>
<name>A0A8H7C4G9_AGABI</name>
<gene>
    <name evidence="3" type="ORF">Agabi119p4_9812</name>
</gene>
<feature type="compositionally biased region" description="Polar residues" evidence="1">
    <location>
        <begin position="223"/>
        <end position="242"/>
    </location>
</feature>